<organism evidence="2 3">
    <name type="scientific">Luteimonas terricola</name>
    <dbReference type="NCBI Taxonomy" id="645597"/>
    <lineage>
        <taxon>Bacteria</taxon>
        <taxon>Pseudomonadati</taxon>
        <taxon>Pseudomonadota</taxon>
        <taxon>Gammaproteobacteria</taxon>
        <taxon>Lysobacterales</taxon>
        <taxon>Lysobacteraceae</taxon>
        <taxon>Luteimonas</taxon>
    </lineage>
</organism>
<comment type="caution">
    <text evidence="2">The sequence shown here is derived from an EMBL/GenBank/DDBJ whole genome shotgun (WGS) entry which is preliminary data.</text>
</comment>
<reference evidence="3" key="1">
    <citation type="journal article" date="2019" name="Int. J. Syst. Evol. Microbiol.">
        <title>The Global Catalogue of Microorganisms (GCM) 10K type strain sequencing project: providing services to taxonomists for standard genome sequencing and annotation.</title>
        <authorList>
            <consortium name="The Broad Institute Genomics Platform"/>
            <consortium name="The Broad Institute Genome Sequencing Center for Infectious Disease"/>
            <person name="Wu L."/>
            <person name="Ma J."/>
        </authorList>
    </citation>
    <scope>NUCLEOTIDE SEQUENCE [LARGE SCALE GENOMIC DNA]</scope>
    <source>
        <strain evidence="3">CGMCC 1.8985</strain>
    </source>
</reference>
<protein>
    <submittedName>
        <fullName evidence="2">Uncharacterized protein</fullName>
    </submittedName>
</protein>
<sequence>MSLTLGLTGMDPATETALKAAFGAANARLGTRWSLVPDAEAGHVIVDMDSMYGPMSWLRLHASGRRVIGLTSAPRTQTDYRLGRPFDTEQLMALLTEVARAEGVELQADATDTAIPAPVTAPAPVPATPAVPPAPAPPPAAPAHVTEAAAEPTGEAPAAVEAPPQPTGPVAYLSGDTMAAWLQPGALAGRVRYGRGSGPSLLIDASTDTWFGPTPLKAIAAYFEGAVTRSDFEPVEAEAWTRETASAGAAQPLVRLRWLGGLLAGGGTLLPGLDPQDRFQLHKWPQTEREYPRHFRIATQMMKGPATVAEIAQASGVPEADVTDFVNANLATGFATPVVDTPPPAEEAAKSRGGLLGRLRNR</sequence>
<feature type="compositionally biased region" description="Pro residues" evidence="1">
    <location>
        <begin position="126"/>
        <end position="141"/>
    </location>
</feature>
<evidence type="ECO:0000256" key="1">
    <source>
        <dbReference type="SAM" id="MobiDB-lite"/>
    </source>
</evidence>
<feature type="region of interest" description="Disordered" evidence="1">
    <location>
        <begin position="126"/>
        <end position="164"/>
    </location>
</feature>
<evidence type="ECO:0000313" key="2">
    <source>
        <dbReference type="EMBL" id="GGK01539.1"/>
    </source>
</evidence>
<accession>A0ABQ2E907</accession>
<name>A0ABQ2E907_9GAMM</name>
<feature type="region of interest" description="Disordered" evidence="1">
    <location>
        <begin position="337"/>
        <end position="362"/>
    </location>
</feature>
<feature type="compositionally biased region" description="Low complexity" evidence="1">
    <location>
        <begin position="142"/>
        <end position="162"/>
    </location>
</feature>
<evidence type="ECO:0000313" key="3">
    <source>
        <dbReference type="Proteomes" id="UP000599009"/>
    </source>
</evidence>
<dbReference type="Proteomes" id="UP000599009">
    <property type="component" value="Unassembled WGS sequence"/>
</dbReference>
<keyword evidence="3" id="KW-1185">Reference proteome</keyword>
<proteinExistence type="predicted"/>
<dbReference type="RefSeq" id="WP_132985188.1">
    <property type="nucleotide sequence ID" value="NZ_BMME01000001.1"/>
</dbReference>
<gene>
    <name evidence="2" type="ORF">GCM10011394_08440</name>
</gene>
<dbReference type="EMBL" id="BMME01000001">
    <property type="protein sequence ID" value="GGK01539.1"/>
    <property type="molecule type" value="Genomic_DNA"/>
</dbReference>